<evidence type="ECO:0000313" key="7">
    <source>
        <dbReference type="EMBL" id="PWI57436.1"/>
    </source>
</evidence>
<feature type="domain" description="Sugar-binding" evidence="5">
    <location>
        <begin position="98"/>
        <end position="343"/>
    </location>
</feature>
<dbReference type="SUPFAM" id="SSF100950">
    <property type="entry name" value="NagB/RpiA/CoA transferase-like"/>
    <property type="match status" value="1"/>
</dbReference>
<keyword evidence="2" id="KW-0805">Transcription regulation</keyword>
<dbReference type="OrthoDB" id="9793820at2"/>
<dbReference type="InterPro" id="IPR051054">
    <property type="entry name" value="SorC_transcr_regulators"/>
</dbReference>
<accession>A0A2U3D821</accession>
<evidence type="ECO:0000259" key="5">
    <source>
        <dbReference type="Pfam" id="PF04198"/>
    </source>
</evidence>
<dbReference type="AlphaFoldDB" id="A0A2U3D821"/>
<name>A0A2U3D821_SULT2</name>
<gene>
    <name evidence="7" type="ORF">BM613_08595</name>
</gene>
<reference evidence="7 8" key="1">
    <citation type="submission" date="2016-11" db="EMBL/GenBank/DDBJ databases">
        <title>Comparative genomics of Acidibacillus ferroxidans species.</title>
        <authorList>
            <person name="Oliveira G."/>
            <person name="Nunes G."/>
            <person name="Oliveira R."/>
            <person name="Araujo F."/>
            <person name="Salim A."/>
            <person name="Scholte L."/>
            <person name="Morais D."/>
            <person name="Nancucheo I."/>
            <person name="Johnson D.B."/>
            <person name="Grail B."/>
            <person name="Bittencourt J."/>
            <person name="Valadares R."/>
        </authorList>
    </citation>
    <scope>NUCLEOTIDE SEQUENCE [LARGE SCALE GENOMIC DNA]</scope>
    <source>
        <strain evidence="7 8">Y002</strain>
    </source>
</reference>
<comment type="similarity">
    <text evidence="1">Belongs to the SorC transcriptional regulatory family.</text>
</comment>
<dbReference type="InterPro" id="IPR036388">
    <property type="entry name" value="WH-like_DNA-bd_sf"/>
</dbReference>
<keyword evidence="8" id="KW-1185">Reference proteome</keyword>
<dbReference type="InterPro" id="IPR048715">
    <property type="entry name" value="CggR_N"/>
</dbReference>
<dbReference type="Gene3D" id="3.40.50.1360">
    <property type="match status" value="1"/>
</dbReference>
<dbReference type="SUPFAM" id="SSF46785">
    <property type="entry name" value="Winged helix' DNA-binding domain"/>
    <property type="match status" value="1"/>
</dbReference>
<dbReference type="RefSeq" id="WP_109430843.1">
    <property type="nucleotide sequence ID" value="NZ_MPDK01000013.1"/>
</dbReference>
<evidence type="ECO:0000256" key="2">
    <source>
        <dbReference type="ARBA" id="ARBA00023015"/>
    </source>
</evidence>
<proteinExistence type="inferred from homology"/>
<dbReference type="Pfam" id="PF21715">
    <property type="entry name" value="CggR_N"/>
    <property type="match status" value="1"/>
</dbReference>
<dbReference type="PANTHER" id="PTHR34294">
    <property type="entry name" value="TRANSCRIPTIONAL REGULATOR-RELATED"/>
    <property type="match status" value="1"/>
</dbReference>
<evidence type="ECO:0000256" key="1">
    <source>
        <dbReference type="ARBA" id="ARBA00010466"/>
    </source>
</evidence>
<keyword evidence="3" id="KW-0238">DNA-binding</keyword>
<evidence type="ECO:0000256" key="3">
    <source>
        <dbReference type="ARBA" id="ARBA00023125"/>
    </source>
</evidence>
<feature type="domain" description="CggR N-terminal DNA binding" evidence="6">
    <location>
        <begin position="25"/>
        <end position="93"/>
    </location>
</feature>
<protein>
    <submittedName>
        <fullName evidence="7">Uncharacterized protein</fullName>
    </submittedName>
</protein>
<dbReference type="GO" id="GO:0003677">
    <property type="term" value="F:DNA binding"/>
    <property type="evidence" value="ECO:0007669"/>
    <property type="project" value="UniProtKB-KW"/>
</dbReference>
<dbReference type="InterPro" id="IPR037171">
    <property type="entry name" value="NagB/RpiA_transferase-like"/>
</dbReference>
<dbReference type="InterPro" id="IPR007324">
    <property type="entry name" value="Sugar-bd_dom_put"/>
</dbReference>
<evidence type="ECO:0000256" key="4">
    <source>
        <dbReference type="ARBA" id="ARBA00023163"/>
    </source>
</evidence>
<dbReference type="EMBL" id="MPDK01000013">
    <property type="protein sequence ID" value="PWI57436.1"/>
    <property type="molecule type" value="Genomic_DNA"/>
</dbReference>
<keyword evidence="4" id="KW-0804">Transcription</keyword>
<dbReference type="Pfam" id="PF04198">
    <property type="entry name" value="Sugar-bind"/>
    <property type="match status" value="1"/>
</dbReference>
<sequence>MWGAIHLDLLQASQRLVPELALKLRSRYRVLQRIFLHQPIGRRSLAQVLGTTERILRADVELFKEQGLIDVGPMGMSVTDVGEALLADLDKVIRKLDGRRELEQRLSNALGIPRVTVVLGDSEQDEAVMRDIGHAAAQILQGYIHPPCTVAVTGGSTMAALADMMPKSMTPQNVEFLPARGGLGERVELLANTIASQLAEKLGGTYRMFHVPESLSKPTVERLSKEPAISEMAERIRTADIVVHGIGDALTMALRRQLDDDTIAKLQASGAVAEAFGYYFDAHGHSVYMMNTVGMRLDDLADIGTVIAVAGGRAKGAAIRAAARAYAMDALVTDEGAARAILEQTQLS</sequence>
<evidence type="ECO:0000313" key="8">
    <source>
        <dbReference type="Proteomes" id="UP000245380"/>
    </source>
</evidence>
<dbReference type="GO" id="GO:0030246">
    <property type="term" value="F:carbohydrate binding"/>
    <property type="evidence" value="ECO:0007669"/>
    <property type="project" value="InterPro"/>
</dbReference>
<organism evidence="7 8">
    <name type="scientific">Sulfoacidibacillus thermotolerans</name>
    <name type="common">Acidibacillus sulfuroxidans</name>
    <dbReference type="NCBI Taxonomy" id="1765684"/>
    <lineage>
        <taxon>Bacteria</taxon>
        <taxon>Bacillati</taxon>
        <taxon>Bacillota</taxon>
        <taxon>Bacilli</taxon>
        <taxon>Bacillales</taxon>
        <taxon>Alicyclobacillaceae</taxon>
        <taxon>Sulfoacidibacillus</taxon>
    </lineage>
</organism>
<dbReference type="PANTHER" id="PTHR34294:SF5">
    <property type="entry name" value="CENTRAL GLYCOLYTIC GENES REGULATOR"/>
    <property type="match status" value="1"/>
</dbReference>
<evidence type="ECO:0000259" key="6">
    <source>
        <dbReference type="Pfam" id="PF21715"/>
    </source>
</evidence>
<dbReference type="InterPro" id="IPR036390">
    <property type="entry name" value="WH_DNA-bd_sf"/>
</dbReference>
<dbReference type="Gene3D" id="1.10.10.10">
    <property type="entry name" value="Winged helix-like DNA-binding domain superfamily/Winged helix DNA-binding domain"/>
    <property type="match status" value="1"/>
</dbReference>
<comment type="caution">
    <text evidence="7">The sequence shown here is derived from an EMBL/GenBank/DDBJ whole genome shotgun (WGS) entry which is preliminary data.</text>
</comment>
<dbReference type="Proteomes" id="UP000245380">
    <property type="component" value="Unassembled WGS sequence"/>
</dbReference>